<evidence type="ECO:0000313" key="3">
    <source>
        <dbReference type="Proteomes" id="UP001153269"/>
    </source>
</evidence>
<reference evidence="2" key="1">
    <citation type="submission" date="2020-03" db="EMBL/GenBank/DDBJ databases">
        <authorList>
            <person name="Weist P."/>
        </authorList>
    </citation>
    <scope>NUCLEOTIDE SEQUENCE</scope>
</reference>
<feature type="region of interest" description="Disordered" evidence="1">
    <location>
        <begin position="34"/>
        <end position="61"/>
    </location>
</feature>
<proteinExistence type="predicted"/>
<dbReference type="EMBL" id="CADEAL010001546">
    <property type="protein sequence ID" value="CAB1433276.1"/>
    <property type="molecule type" value="Genomic_DNA"/>
</dbReference>
<accession>A0A9N7YQ28</accession>
<feature type="region of interest" description="Disordered" evidence="1">
    <location>
        <begin position="149"/>
        <end position="177"/>
    </location>
</feature>
<feature type="compositionally biased region" description="Basic and acidic residues" evidence="1">
    <location>
        <begin position="168"/>
        <end position="177"/>
    </location>
</feature>
<dbReference type="Proteomes" id="UP001153269">
    <property type="component" value="Unassembled WGS sequence"/>
</dbReference>
<organism evidence="2 3">
    <name type="scientific">Pleuronectes platessa</name>
    <name type="common">European plaice</name>
    <dbReference type="NCBI Taxonomy" id="8262"/>
    <lineage>
        <taxon>Eukaryota</taxon>
        <taxon>Metazoa</taxon>
        <taxon>Chordata</taxon>
        <taxon>Craniata</taxon>
        <taxon>Vertebrata</taxon>
        <taxon>Euteleostomi</taxon>
        <taxon>Actinopterygii</taxon>
        <taxon>Neopterygii</taxon>
        <taxon>Teleostei</taxon>
        <taxon>Neoteleostei</taxon>
        <taxon>Acanthomorphata</taxon>
        <taxon>Carangaria</taxon>
        <taxon>Pleuronectiformes</taxon>
        <taxon>Pleuronectoidei</taxon>
        <taxon>Pleuronectidae</taxon>
        <taxon>Pleuronectes</taxon>
    </lineage>
</organism>
<evidence type="ECO:0000313" key="2">
    <source>
        <dbReference type="EMBL" id="CAB1433276.1"/>
    </source>
</evidence>
<name>A0A9N7YQ28_PLEPL</name>
<comment type="caution">
    <text evidence="2">The sequence shown here is derived from an EMBL/GenBank/DDBJ whole genome shotgun (WGS) entry which is preliminary data.</text>
</comment>
<evidence type="ECO:0000256" key="1">
    <source>
        <dbReference type="SAM" id="MobiDB-lite"/>
    </source>
</evidence>
<feature type="compositionally biased region" description="Low complexity" evidence="1">
    <location>
        <begin position="49"/>
        <end position="61"/>
    </location>
</feature>
<keyword evidence="3" id="KW-1185">Reference proteome</keyword>
<sequence length="177" mass="19306">MDEIHLLMITPEWMKRHSIENSVLAPGRCMGLSSHPKLTGGEKRDILTTSSSSSSFSSSAAPPTFHPLPVVTLATPQGNRGCCLTRVKLVHIKAIKVSSCTVGSNQMLHVCHHVQCMATIWNGGGLPRVPETLFVARLTRHRANLMRKRTSRAVRGGPVDQHLTAEGFSKESNMDTS</sequence>
<protein>
    <submittedName>
        <fullName evidence="2">Uncharacterized protein</fullName>
    </submittedName>
</protein>
<gene>
    <name evidence="2" type="ORF">PLEPLA_LOCUS21365</name>
</gene>
<dbReference type="AlphaFoldDB" id="A0A9N7YQ28"/>